<evidence type="ECO:0000313" key="2">
    <source>
        <dbReference type="Proteomes" id="UP000324222"/>
    </source>
</evidence>
<proteinExistence type="predicted"/>
<evidence type="ECO:0000313" key="1">
    <source>
        <dbReference type="EMBL" id="MPC17307.1"/>
    </source>
</evidence>
<dbReference type="EMBL" id="VSRR010000577">
    <property type="protein sequence ID" value="MPC17307.1"/>
    <property type="molecule type" value="Genomic_DNA"/>
</dbReference>
<dbReference type="Proteomes" id="UP000324222">
    <property type="component" value="Unassembled WGS sequence"/>
</dbReference>
<accession>A0A5B7D7W4</accession>
<dbReference type="AlphaFoldDB" id="A0A5B7D7W4"/>
<reference evidence="1 2" key="1">
    <citation type="submission" date="2019-05" db="EMBL/GenBank/DDBJ databases">
        <title>Another draft genome of Portunus trituberculatus and its Hox gene families provides insights of decapod evolution.</title>
        <authorList>
            <person name="Jeong J.-H."/>
            <person name="Song I."/>
            <person name="Kim S."/>
            <person name="Choi T."/>
            <person name="Kim D."/>
            <person name="Ryu S."/>
            <person name="Kim W."/>
        </authorList>
    </citation>
    <scope>NUCLEOTIDE SEQUENCE [LARGE SCALE GENOMIC DNA]</scope>
    <source>
        <tissue evidence="1">Muscle</tissue>
    </source>
</reference>
<organism evidence="1 2">
    <name type="scientific">Portunus trituberculatus</name>
    <name type="common">Swimming crab</name>
    <name type="synonym">Neptunus trituberculatus</name>
    <dbReference type="NCBI Taxonomy" id="210409"/>
    <lineage>
        <taxon>Eukaryota</taxon>
        <taxon>Metazoa</taxon>
        <taxon>Ecdysozoa</taxon>
        <taxon>Arthropoda</taxon>
        <taxon>Crustacea</taxon>
        <taxon>Multicrustacea</taxon>
        <taxon>Malacostraca</taxon>
        <taxon>Eumalacostraca</taxon>
        <taxon>Eucarida</taxon>
        <taxon>Decapoda</taxon>
        <taxon>Pleocyemata</taxon>
        <taxon>Brachyura</taxon>
        <taxon>Eubrachyura</taxon>
        <taxon>Portunoidea</taxon>
        <taxon>Portunidae</taxon>
        <taxon>Portuninae</taxon>
        <taxon>Portunus</taxon>
    </lineage>
</organism>
<gene>
    <name evidence="1" type="ORF">E2C01_010158</name>
</gene>
<keyword evidence="2" id="KW-1185">Reference proteome</keyword>
<sequence>MQEQKLNKDGNEDISHHLTQAADELRLTLSLTTSQCKGLGHECQCPYTTTIRITAKLNCAEVEKQILGLEWSDGKEQSTGSGSAWSQTPLHLRTWATHIYSSSPPTTCLVPTYIICLTLYLVVYDLDLLSNYSTYL</sequence>
<name>A0A5B7D7W4_PORTR</name>
<comment type="caution">
    <text evidence="1">The sequence shown here is derived from an EMBL/GenBank/DDBJ whole genome shotgun (WGS) entry which is preliminary data.</text>
</comment>
<protein>
    <submittedName>
        <fullName evidence="1">Uncharacterized protein</fullName>
    </submittedName>
</protein>